<dbReference type="SUPFAM" id="SSF56935">
    <property type="entry name" value="Porins"/>
    <property type="match status" value="1"/>
</dbReference>
<evidence type="ECO:0000256" key="8">
    <source>
        <dbReference type="ARBA" id="ARBA00023136"/>
    </source>
</evidence>
<evidence type="ECO:0000256" key="10">
    <source>
        <dbReference type="PROSITE-ProRule" id="PRU01360"/>
    </source>
</evidence>
<dbReference type="EMBL" id="FONW01000005">
    <property type="protein sequence ID" value="SFF37896.1"/>
    <property type="molecule type" value="Genomic_DNA"/>
</dbReference>
<feature type="domain" description="Secretin/TonB short N-terminal" evidence="12">
    <location>
        <begin position="70"/>
        <end position="121"/>
    </location>
</feature>
<dbReference type="InterPro" id="IPR023997">
    <property type="entry name" value="TonB-dep_OMP_SusC/RagA_CS"/>
</dbReference>
<dbReference type="InterPro" id="IPR023996">
    <property type="entry name" value="TonB-dep_OMP_SusC/RagA"/>
</dbReference>
<comment type="similarity">
    <text evidence="10 11">Belongs to the TonB-dependent receptor family.</text>
</comment>
<keyword evidence="3 10" id="KW-1134">Transmembrane beta strand</keyword>
<keyword evidence="2 10" id="KW-0813">Transport</keyword>
<sequence length="1124" mass="123773">MKKKRTRREYGLRDDFLKIYRIMKLTCLFLLAVFMQVSAATYAQKTKLSVSGQNMSIEQVLGQIEDQSEFSFFYNNREVDLSKEVTLDVRNKPVDEIMNYLMDQTGLSYTVNNKLIIIHKQKDNRFREIVGQKRRITGKVTDASGQPLPGVTVLIKGTTQGTITDYDGNYTIDGVPAEGVLVFSFVGMRTEEILVAKNTLINVTMEEDAIGIEEVVAVGYGVIKKSDLTGAVSAIKEDDFNAGVNGSMEQLVAGKVAGVQISQYSAEPGGGISVRIRGVSSVNAGNDPLYVIDGLPVDNSGMFSGGGAANIGKNQARNPLNSLNPNDIASIEILKDASATAIYGARGSNGVILITTKRGKQGKTTVSYNTNLGVQSVKDRYDLLTSQEYMQVINELSVAEGKGTVFSPSDVASIEGTDWQDQIFRTALIQEHNLSATAGDDNTTFFASLNYFNQEGVIKNTGIEKYIGRVNLEHKIGERAKIGINLNTSLINDNNSIDNSGDNEGGGPLYAALLYDPTEPVYDENGELTISSNLTVQNPVRLIKGISSKSVTNRTFGTAYVEYNVANNLQAKLNFGTDRATSRRDIYNSRLTFHGSGAGGLANIATLERSNVLLEYTMTYNKSVGQNNNLTVLGGTTYQSFSSRHFVGDISGFPADDLLTNNFSLGNTDNDMLYSGRSENKLLSYLARVNYSIDNKYLLTASFRADGSSRFGKNNQYGYFPSFAGAWKLSEEDFISDLFYNLKLRASWGQIGNESIGNYEFLTTLSPGDSYAVVNNSIVRGIEPSRVANPDLKWETTEQTDIGLDVAFLDGRISFTGDYFIKYTKDMLYNLPMPQSTGFGSRRANIGKMKNTGIEFLLNTINIKTNRLEWSSSLNFTSVKNRVESLGGLNDVVGRYSIIREGEPLNAYYGYQVLGLFQEGDDIAGSAQPDALPGHPKFEDVNDDKKIDTKDLQIIGKPYADFIFGLQNTISYDRFQFDIFIQGQYGADLINQNLVESLYPKNFRRNRITTTALDRWTPENTNAKWPSGVFPDDYGGNRTTNSLTVQDASFIRLKNVQLSYDIPVSRIKFMSSAKVFITGQNLLTISNYIGSDPEANANGGGSTRIDISGYPPAQTWSFGARFSF</sequence>
<dbReference type="GO" id="GO:0009279">
    <property type="term" value="C:cell outer membrane"/>
    <property type="evidence" value="ECO:0007669"/>
    <property type="project" value="UniProtKB-SubCell"/>
</dbReference>
<dbReference type="FunFam" id="2.60.40.1120:FF:000003">
    <property type="entry name" value="Outer membrane protein Omp121"/>
    <property type="match status" value="1"/>
</dbReference>
<keyword evidence="8 10" id="KW-0472">Membrane</keyword>
<evidence type="ECO:0000256" key="3">
    <source>
        <dbReference type="ARBA" id="ARBA00022452"/>
    </source>
</evidence>
<evidence type="ECO:0000256" key="5">
    <source>
        <dbReference type="ARBA" id="ARBA00022692"/>
    </source>
</evidence>
<evidence type="ECO:0000256" key="9">
    <source>
        <dbReference type="ARBA" id="ARBA00023237"/>
    </source>
</evidence>
<dbReference type="SMART" id="SM00965">
    <property type="entry name" value="STN"/>
    <property type="match status" value="1"/>
</dbReference>
<gene>
    <name evidence="13" type="ORF">SAMN05216283_105151</name>
</gene>
<dbReference type="Gene3D" id="3.55.50.30">
    <property type="match status" value="1"/>
</dbReference>
<dbReference type="InterPro" id="IPR036942">
    <property type="entry name" value="Beta-barrel_TonB_sf"/>
</dbReference>
<evidence type="ECO:0000259" key="12">
    <source>
        <dbReference type="SMART" id="SM00965"/>
    </source>
</evidence>
<dbReference type="STRING" id="655355.SAMN05216283_105151"/>
<keyword evidence="4" id="KW-0410">Iron transport</keyword>
<dbReference type="Pfam" id="PF00593">
    <property type="entry name" value="TonB_dep_Rec_b-barrel"/>
    <property type="match status" value="1"/>
</dbReference>
<evidence type="ECO:0000256" key="1">
    <source>
        <dbReference type="ARBA" id="ARBA00004571"/>
    </source>
</evidence>
<dbReference type="Pfam" id="PF13715">
    <property type="entry name" value="CarbopepD_reg_2"/>
    <property type="match status" value="1"/>
</dbReference>
<dbReference type="PROSITE" id="PS52016">
    <property type="entry name" value="TONB_DEPENDENT_REC_3"/>
    <property type="match status" value="1"/>
</dbReference>
<dbReference type="InterPro" id="IPR037066">
    <property type="entry name" value="Plug_dom_sf"/>
</dbReference>
<evidence type="ECO:0000256" key="7">
    <source>
        <dbReference type="ARBA" id="ARBA00023077"/>
    </source>
</evidence>
<dbReference type="NCBIfam" id="TIGR04057">
    <property type="entry name" value="SusC_RagA_signa"/>
    <property type="match status" value="1"/>
</dbReference>
<evidence type="ECO:0000256" key="6">
    <source>
        <dbReference type="ARBA" id="ARBA00023004"/>
    </source>
</evidence>
<name>A0A1I2IAL5_9BACT</name>
<organism evidence="13 14">
    <name type="scientific">Sunxiuqinia elliptica</name>
    <dbReference type="NCBI Taxonomy" id="655355"/>
    <lineage>
        <taxon>Bacteria</taxon>
        <taxon>Pseudomonadati</taxon>
        <taxon>Bacteroidota</taxon>
        <taxon>Bacteroidia</taxon>
        <taxon>Marinilabiliales</taxon>
        <taxon>Prolixibacteraceae</taxon>
        <taxon>Sunxiuqinia</taxon>
    </lineage>
</organism>
<dbReference type="InterPro" id="IPR039426">
    <property type="entry name" value="TonB-dep_rcpt-like"/>
</dbReference>
<dbReference type="Gene3D" id="2.40.170.20">
    <property type="entry name" value="TonB-dependent receptor, beta-barrel domain"/>
    <property type="match status" value="1"/>
</dbReference>
<keyword evidence="6" id="KW-0408">Iron</keyword>
<keyword evidence="5 10" id="KW-0812">Transmembrane</keyword>
<dbReference type="InterPro" id="IPR000531">
    <property type="entry name" value="Beta-barrel_TonB"/>
</dbReference>
<dbReference type="AlphaFoldDB" id="A0A1I2IAL5"/>
<dbReference type="SUPFAM" id="SSF49464">
    <property type="entry name" value="Carboxypeptidase regulatory domain-like"/>
    <property type="match status" value="1"/>
</dbReference>
<comment type="subcellular location">
    <subcellularLocation>
        <location evidence="1 10">Cell outer membrane</location>
        <topology evidence="1 10">Multi-pass membrane protein</topology>
    </subcellularLocation>
</comment>
<evidence type="ECO:0000256" key="2">
    <source>
        <dbReference type="ARBA" id="ARBA00022448"/>
    </source>
</evidence>
<dbReference type="Pfam" id="PF07715">
    <property type="entry name" value="Plug"/>
    <property type="match status" value="1"/>
</dbReference>
<evidence type="ECO:0000256" key="11">
    <source>
        <dbReference type="RuleBase" id="RU003357"/>
    </source>
</evidence>
<evidence type="ECO:0000256" key="4">
    <source>
        <dbReference type="ARBA" id="ARBA00022496"/>
    </source>
</evidence>
<keyword evidence="14" id="KW-1185">Reference proteome</keyword>
<dbReference type="InterPro" id="IPR011662">
    <property type="entry name" value="Secretin/TonB_short_N"/>
</dbReference>
<accession>A0A1I2IAL5</accession>
<dbReference type="NCBIfam" id="TIGR04056">
    <property type="entry name" value="OMP_RagA_SusC"/>
    <property type="match status" value="1"/>
</dbReference>
<dbReference type="GO" id="GO:0006826">
    <property type="term" value="P:iron ion transport"/>
    <property type="evidence" value="ECO:0007669"/>
    <property type="project" value="UniProtKB-KW"/>
</dbReference>
<dbReference type="Gene3D" id="2.60.40.1120">
    <property type="entry name" value="Carboxypeptidase-like, regulatory domain"/>
    <property type="match status" value="1"/>
</dbReference>
<protein>
    <submittedName>
        <fullName evidence="13">TonB-linked outer membrane protein, SusC/RagA family</fullName>
    </submittedName>
</protein>
<evidence type="ECO:0000313" key="13">
    <source>
        <dbReference type="EMBL" id="SFF37896.1"/>
    </source>
</evidence>
<dbReference type="InterPro" id="IPR008969">
    <property type="entry name" value="CarboxyPept-like_regulatory"/>
</dbReference>
<keyword evidence="4" id="KW-0406">Ion transport</keyword>
<dbReference type="Pfam" id="PF07660">
    <property type="entry name" value="STN"/>
    <property type="match status" value="1"/>
</dbReference>
<keyword evidence="7 11" id="KW-0798">TonB box</keyword>
<dbReference type="Gene3D" id="2.170.130.10">
    <property type="entry name" value="TonB-dependent receptor, plug domain"/>
    <property type="match status" value="1"/>
</dbReference>
<reference evidence="13 14" key="1">
    <citation type="submission" date="2016-10" db="EMBL/GenBank/DDBJ databases">
        <authorList>
            <person name="de Groot N.N."/>
        </authorList>
    </citation>
    <scope>NUCLEOTIDE SEQUENCE [LARGE SCALE GENOMIC DNA]</scope>
    <source>
        <strain evidence="13 14">CGMCC 1.9156</strain>
    </source>
</reference>
<dbReference type="Proteomes" id="UP000198964">
    <property type="component" value="Unassembled WGS sequence"/>
</dbReference>
<evidence type="ECO:0000313" key="14">
    <source>
        <dbReference type="Proteomes" id="UP000198964"/>
    </source>
</evidence>
<dbReference type="InterPro" id="IPR012910">
    <property type="entry name" value="Plug_dom"/>
</dbReference>
<proteinExistence type="inferred from homology"/>
<keyword evidence="9 10" id="KW-0998">Cell outer membrane</keyword>